<sequence>MDSRLVLARRELASLRREKTIVLALAIQLFVAAFSSVLVVGLVSLYAPGSAGGALAVTVGVTGDAGGDLAPVVDEGDALHAIRYDSAAAARSGFRHGEVDASSSPTACRTAGRTVDATVPDGSFATTVVVSRLKTALARYERQRRTELTTRLDRRPLDLPPKRGGNTYYGFTYTVLVPALAFLPAFISGSIAADSVAEERERDTFELLRSAPLSIPQIVDGKALAFVAIAPVQVACWFAFLALNGTPIHHPLATLGFVTALTGLLVVGGIAAALAVPKHREAQLVYSFGALGAFGAVSLLPESRRTSSRKLAIGSPTLATWLTVAGALVLGAVGYAAIRLAAGRVGGT</sequence>
<dbReference type="InterPro" id="IPR013525">
    <property type="entry name" value="ABC2_TM"/>
</dbReference>
<gene>
    <name evidence="7" type="ORF">MBEHAL_2353</name>
</gene>
<evidence type="ECO:0000313" key="8">
    <source>
        <dbReference type="Proteomes" id="UP000016986"/>
    </source>
</evidence>
<keyword evidence="3 5" id="KW-1133">Transmembrane helix</keyword>
<dbReference type="EMBL" id="BATA01000079">
    <property type="protein sequence ID" value="GAD53593.1"/>
    <property type="molecule type" value="Genomic_DNA"/>
</dbReference>
<feature type="transmembrane region" description="Helical" evidence="5">
    <location>
        <begin position="255"/>
        <end position="276"/>
    </location>
</feature>
<feature type="transmembrane region" description="Helical" evidence="5">
    <location>
        <begin position="168"/>
        <end position="193"/>
    </location>
</feature>
<feature type="transmembrane region" description="Helical" evidence="5">
    <location>
        <begin position="321"/>
        <end position="342"/>
    </location>
</feature>
<dbReference type="GO" id="GO:0140359">
    <property type="term" value="F:ABC-type transporter activity"/>
    <property type="evidence" value="ECO:0007669"/>
    <property type="project" value="InterPro"/>
</dbReference>
<evidence type="ECO:0000259" key="6">
    <source>
        <dbReference type="Pfam" id="PF12698"/>
    </source>
</evidence>
<evidence type="ECO:0000313" key="7">
    <source>
        <dbReference type="EMBL" id="GAD53593.1"/>
    </source>
</evidence>
<feature type="domain" description="ABC-2 type transporter transmembrane" evidence="6">
    <location>
        <begin position="54"/>
        <end position="297"/>
    </location>
</feature>
<feature type="transmembrane region" description="Helical" evidence="5">
    <location>
        <begin position="283"/>
        <end position="301"/>
    </location>
</feature>
<evidence type="ECO:0000256" key="5">
    <source>
        <dbReference type="SAM" id="Phobius"/>
    </source>
</evidence>
<evidence type="ECO:0000256" key="3">
    <source>
        <dbReference type="ARBA" id="ARBA00022989"/>
    </source>
</evidence>
<protein>
    <recommendedName>
        <fullName evidence="6">ABC-2 type transporter transmembrane domain-containing protein</fullName>
    </recommendedName>
</protein>
<dbReference type="eggNOG" id="arCOG01470">
    <property type="taxonomic scope" value="Archaea"/>
</dbReference>
<dbReference type="Pfam" id="PF12698">
    <property type="entry name" value="ABC2_membrane_3"/>
    <property type="match status" value="1"/>
</dbReference>
<organism evidence="7 8">
    <name type="scientific">Halarchaeum acidiphilum MH1-52-1</name>
    <dbReference type="NCBI Taxonomy" id="1261545"/>
    <lineage>
        <taxon>Archaea</taxon>
        <taxon>Methanobacteriati</taxon>
        <taxon>Methanobacteriota</taxon>
        <taxon>Stenosarchaea group</taxon>
        <taxon>Halobacteria</taxon>
        <taxon>Halobacteriales</taxon>
        <taxon>Halobacteriaceae</taxon>
    </lineage>
</organism>
<feature type="transmembrane region" description="Helical" evidence="5">
    <location>
        <begin position="223"/>
        <end position="243"/>
    </location>
</feature>
<dbReference type="Proteomes" id="UP000016986">
    <property type="component" value="Unassembled WGS sequence"/>
</dbReference>
<dbReference type="GO" id="GO:0016020">
    <property type="term" value="C:membrane"/>
    <property type="evidence" value="ECO:0007669"/>
    <property type="project" value="UniProtKB-SubCell"/>
</dbReference>
<evidence type="ECO:0000256" key="1">
    <source>
        <dbReference type="ARBA" id="ARBA00004141"/>
    </source>
</evidence>
<accession>U3AFN1</accession>
<keyword evidence="2 5" id="KW-0812">Transmembrane</keyword>
<keyword evidence="4 5" id="KW-0472">Membrane</keyword>
<keyword evidence="8" id="KW-1185">Reference proteome</keyword>
<feature type="transmembrane region" description="Helical" evidence="5">
    <location>
        <begin position="21"/>
        <end position="47"/>
    </location>
</feature>
<name>U3AFN1_9EURY</name>
<comment type="subcellular location">
    <subcellularLocation>
        <location evidence="1">Membrane</location>
        <topology evidence="1">Multi-pass membrane protein</topology>
    </subcellularLocation>
</comment>
<reference evidence="7 8" key="1">
    <citation type="submission" date="2013-09" db="EMBL/GenBank/DDBJ databases">
        <title>Whole genome sequencing of Halarchaeum acidiphilum strain MH1-52-1.</title>
        <authorList>
            <person name="Shimane Y."/>
            <person name="Minegishi H."/>
            <person name="Nishi S."/>
            <person name="Echigo A."/>
            <person name="Shuto A."/>
            <person name="Konishi M."/>
            <person name="Ito T."/>
            <person name="Ohkuma M."/>
            <person name="Ohta Y."/>
            <person name="Nagano Y."/>
            <person name="Tsubouchi T."/>
            <person name="Mori K."/>
            <person name="Usui K."/>
            <person name="Kamekura M."/>
            <person name="Usami R."/>
            <person name="Takaki Y."/>
            <person name="Hatada Y."/>
        </authorList>
    </citation>
    <scope>NUCLEOTIDE SEQUENCE [LARGE SCALE GENOMIC DNA]</scope>
    <source>
        <strain evidence="7 8">JCM 16109</strain>
    </source>
</reference>
<proteinExistence type="predicted"/>
<dbReference type="AlphaFoldDB" id="U3AFN1"/>
<evidence type="ECO:0000256" key="2">
    <source>
        <dbReference type="ARBA" id="ARBA00022692"/>
    </source>
</evidence>
<comment type="caution">
    <text evidence="7">The sequence shown here is derived from an EMBL/GenBank/DDBJ whole genome shotgun (WGS) entry which is preliminary data.</text>
</comment>
<evidence type="ECO:0000256" key="4">
    <source>
        <dbReference type="ARBA" id="ARBA00023136"/>
    </source>
</evidence>